<dbReference type="OrthoDB" id="9771071at2"/>
<organism evidence="2 3">
    <name type="scientific">Arcticibacter pallidicorallinus</name>
    <dbReference type="NCBI Taxonomy" id="1259464"/>
    <lineage>
        <taxon>Bacteria</taxon>
        <taxon>Pseudomonadati</taxon>
        <taxon>Bacteroidota</taxon>
        <taxon>Sphingobacteriia</taxon>
        <taxon>Sphingobacteriales</taxon>
        <taxon>Sphingobacteriaceae</taxon>
        <taxon>Arcticibacter</taxon>
    </lineage>
</organism>
<name>A0A2T0U8R2_9SPHI</name>
<evidence type="ECO:0008006" key="4">
    <source>
        <dbReference type="Google" id="ProtNLM"/>
    </source>
</evidence>
<evidence type="ECO:0000313" key="2">
    <source>
        <dbReference type="EMBL" id="PRY54313.1"/>
    </source>
</evidence>
<accession>A0A2T0U8R2</accession>
<proteinExistence type="predicted"/>
<dbReference type="Gene3D" id="2.40.160.50">
    <property type="entry name" value="membrane protein fhac: a member of the omp85/tpsb transporter family"/>
    <property type="match status" value="1"/>
</dbReference>
<sequence>MKKSTAFLFCFLLLKISICTAQVKLIKRILANDSDTSRRTSIIALPAAAYSQETGLEFGGLSIISFYTDKLDTTTRSSTINGIVTFTTKKQSNFVVKPDIWTSGNKYHFAGTLRYKKFPFDFYGVGSKTLQSQKDPIEQRLIVVSAEAERKITNGLYAGFNAGFENYEYSDKQSGGVFDSDGYHLQSSGKVLYLGTSIILDTRNAVNYTTSGNYLRLNYSYAPNFFGSDNFTGSLIKADYRNFRSLNEKMVLGFQSTFQGLYGKKLPFYLLPQLGNDQIMRGYYTGRYRDQNLVTAHAELRYRFVKRFAAAAFGGTGTVFKNNDFRFSDLKPNYGAGIRYFADPGRGLTLRMDYAVGEKRPGEPRQTGFYLALAEAF</sequence>
<reference evidence="2 3" key="1">
    <citation type="submission" date="2018-03" db="EMBL/GenBank/DDBJ databases">
        <title>Genomic Encyclopedia of Type Strains, Phase III (KMG-III): the genomes of soil and plant-associated and newly described type strains.</title>
        <authorList>
            <person name="Whitman W."/>
        </authorList>
    </citation>
    <scope>NUCLEOTIDE SEQUENCE [LARGE SCALE GENOMIC DNA]</scope>
    <source>
        <strain evidence="2 3">CGMCC 1.9313</strain>
    </source>
</reference>
<gene>
    <name evidence="2" type="ORF">B0I27_10279</name>
</gene>
<comment type="caution">
    <text evidence="2">The sequence shown here is derived from an EMBL/GenBank/DDBJ whole genome shotgun (WGS) entry which is preliminary data.</text>
</comment>
<dbReference type="AlphaFoldDB" id="A0A2T0U8R2"/>
<keyword evidence="1" id="KW-0732">Signal</keyword>
<dbReference type="EMBL" id="PVTH01000002">
    <property type="protein sequence ID" value="PRY54313.1"/>
    <property type="molecule type" value="Genomic_DNA"/>
</dbReference>
<feature type="chain" id="PRO_5015715654" description="Surface antigen-like protein" evidence="1">
    <location>
        <begin position="22"/>
        <end position="377"/>
    </location>
</feature>
<protein>
    <recommendedName>
        <fullName evidence="4">Surface antigen-like protein</fullName>
    </recommendedName>
</protein>
<keyword evidence="3" id="KW-1185">Reference proteome</keyword>
<dbReference type="Proteomes" id="UP000238034">
    <property type="component" value="Unassembled WGS sequence"/>
</dbReference>
<evidence type="ECO:0000313" key="3">
    <source>
        <dbReference type="Proteomes" id="UP000238034"/>
    </source>
</evidence>
<evidence type="ECO:0000256" key="1">
    <source>
        <dbReference type="SAM" id="SignalP"/>
    </source>
</evidence>
<feature type="signal peptide" evidence="1">
    <location>
        <begin position="1"/>
        <end position="21"/>
    </location>
</feature>